<gene>
    <name evidence="2" type="ORF">KHC33_01240</name>
</gene>
<dbReference type="RefSeq" id="WP_214419990.1">
    <property type="nucleotide sequence ID" value="NZ_CP075546.1"/>
</dbReference>
<sequence>MAKILGHSVKTIEKWVNLFNQGSFQALRDKKRTGRHS</sequence>
<dbReference type="KEGG" id="mrtj:KHC33_01240"/>
<organism evidence="2 3">
    <name type="scientific">Methanospirillum purgamenti</name>
    <dbReference type="NCBI Taxonomy" id="2834276"/>
    <lineage>
        <taxon>Archaea</taxon>
        <taxon>Methanobacteriati</taxon>
        <taxon>Methanobacteriota</taxon>
        <taxon>Stenosarchaea group</taxon>
        <taxon>Methanomicrobia</taxon>
        <taxon>Methanomicrobiales</taxon>
        <taxon>Methanospirillaceae</taxon>
        <taxon>Methanospirillum</taxon>
    </lineage>
</organism>
<reference evidence="2 3" key="1">
    <citation type="submission" date="2021-05" db="EMBL/GenBank/DDBJ databases">
        <title>A novel Methanospirillum isolate from a pyrite-forming mixed culture.</title>
        <authorList>
            <person name="Bunk B."/>
            <person name="Sproer C."/>
            <person name="Spring S."/>
            <person name="Pester M."/>
        </authorList>
    </citation>
    <scope>NUCLEOTIDE SEQUENCE [LARGE SCALE GENOMIC DNA]</scope>
    <source>
        <strain evidence="2 3">J.3.6.1-F.2.7.3</strain>
    </source>
</reference>
<dbReference type="AlphaFoldDB" id="A0A8E7EK68"/>
<dbReference type="EMBL" id="CP075546">
    <property type="protein sequence ID" value="QVV89190.1"/>
    <property type="molecule type" value="Genomic_DNA"/>
</dbReference>
<evidence type="ECO:0000259" key="1">
    <source>
        <dbReference type="Pfam" id="PF13518"/>
    </source>
</evidence>
<evidence type="ECO:0000313" key="2">
    <source>
        <dbReference type="EMBL" id="QVV89190.1"/>
    </source>
</evidence>
<evidence type="ECO:0000313" key="3">
    <source>
        <dbReference type="Proteomes" id="UP000680656"/>
    </source>
</evidence>
<name>A0A8E7EK68_9EURY</name>
<dbReference type="InterPro" id="IPR055247">
    <property type="entry name" value="InsJ-like_HTH"/>
</dbReference>
<feature type="domain" description="Insertion element IS150 protein InsJ-like helix-turn-helix" evidence="1">
    <location>
        <begin position="2"/>
        <end position="34"/>
    </location>
</feature>
<dbReference type="Pfam" id="PF13518">
    <property type="entry name" value="HTH_28"/>
    <property type="match status" value="1"/>
</dbReference>
<dbReference type="GeneID" id="94047037"/>
<protein>
    <submittedName>
        <fullName evidence="2">Helix-turn-helix domain-containing protein</fullName>
    </submittedName>
</protein>
<keyword evidence="3" id="KW-1185">Reference proteome</keyword>
<accession>A0A8E7EK68</accession>
<proteinExistence type="predicted"/>
<dbReference type="Proteomes" id="UP000680656">
    <property type="component" value="Chromosome"/>
</dbReference>